<evidence type="ECO:0000313" key="5">
    <source>
        <dbReference type="Proteomes" id="UP001595923"/>
    </source>
</evidence>
<dbReference type="InterPro" id="IPR045336">
    <property type="entry name" value="MmgE_PrpD_N"/>
</dbReference>
<dbReference type="SUPFAM" id="SSF103378">
    <property type="entry name" value="2-methylcitrate dehydratase PrpD"/>
    <property type="match status" value="1"/>
</dbReference>
<dbReference type="Proteomes" id="UP001595923">
    <property type="component" value="Unassembled WGS sequence"/>
</dbReference>
<gene>
    <name evidence="4" type="ORF">ACFO4E_16165</name>
</gene>
<dbReference type="Pfam" id="PF19305">
    <property type="entry name" value="MmgE_PrpD_C"/>
    <property type="match status" value="1"/>
</dbReference>
<dbReference type="InterPro" id="IPR005656">
    <property type="entry name" value="MmgE_PrpD"/>
</dbReference>
<dbReference type="InterPro" id="IPR042188">
    <property type="entry name" value="MmgE/PrpD_sf_2"/>
</dbReference>
<comment type="similarity">
    <text evidence="1">Belongs to the PrpD family.</text>
</comment>
<sequence length="456" mass="48194">MSVLTTAGTWASAHDGRWSGVVLERAEHGVADTLAAIIAAGSDPVTRKVRDAAAASGAGASRTVGSEQALTASSAALVNGTAAHVLELDDNFYPALTHASAAILPALLAIGDETEASGADVLDAYIVGLELHALLGRGVNRSHYFAGWHPTATVGCIGTAGACARLLGLDGERTTQAMSIAVSMAAGNKAQFGTEVKPLQCGTSALHAVLAVRLAEAGIEGNPEVLEDPQGFLALYGGPHPRGWDEPLRKLGNPLALDEYGLAPKRHACCGSAHNTLDNLLDLRAEHGFAVEDIEEIDVLIGASNRKNLRFDDPRDAFEARFSLQYSVAVLLLRGEVTLKDFTPDAVARPEVRALFGLTKIRALSFDEEPLDPDVRPAHSVRVTLKDGRVLTRERVFAKGIKQDPFSDAERAAKVRACTEDRLEPSAYAALVRELASIRSLPSIRSLTAILAEAKA</sequence>
<dbReference type="EMBL" id="JBHSFQ010000015">
    <property type="protein sequence ID" value="MFC4563400.1"/>
    <property type="molecule type" value="Genomic_DNA"/>
</dbReference>
<reference evidence="5" key="1">
    <citation type="journal article" date="2019" name="Int. J. Syst. Evol. Microbiol.">
        <title>The Global Catalogue of Microorganisms (GCM) 10K type strain sequencing project: providing services to taxonomists for standard genome sequencing and annotation.</title>
        <authorList>
            <consortium name="The Broad Institute Genomics Platform"/>
            <consortium name="The Broad Institute Genome Sequencing Center for Infectious Disease"/>
            <person name="Wu L."/>
            <person name="Ma J."/>
        </authorList>
    </citation>
    <scope>NUCLEOTIDE SEQUENCE [LARGE SCALE GENOMIC DNA]</scope>
    <source>
        <strain evidence="5">XZYJ18</strain>
    </source>
</reference>
<organism evidence="4 5">
    <name type="scientific">Nocardiopsis mangrovi</name>
    <dbReference type="NCBI Taxonomy" id="1179818"/>
    <lineage>
        <taxon>Bacteria</taxon>
        <taxon>Bacillati</taxon>
        <taxon>Actinomycetota</taxon>
        <taxon>Actinomycetes</taxon>
        <taxon>Streptosporangiales</taxon>
        <taxon>Nocardiopsidaceae</taxon>
        <taxon>Nocardiopsis</taxon>
    </lineage>
</organism>
<evidence type="ECO:0000259" key="3">
    <source>
        <dbReference type="Pfam" id="PF19305"/>
    </source>
</evidence>
<dbReference type="PANTHER" id="PTHR16943">
    <property type="entry name" value="2-METHYLCITRATE DEHYDRATASE-RELATED"/>
    <property type="match status" value="1"/>
</dbReference>
<dbReference type="InterPro" id="IPR045337">
    <property type="entry name" value="MmgE_PrpD_C"/>
</dbReference>
<comment type="caution">
    <text evidence="4">The sequence shown here is derived from an EMBL/GenBank/DDBJ whole genome shotgun (WGS) entry which is preliminary data.</text>
</comment>
<dbReference type="InterPro" id="IPR036148">
    <property type="entry name" value="MmgE/PrpD_sf"/>
</dbReference>
<dbReference type="PANTHER" id="PTHR16943:SF8">
    <property type="entry name" value="2-METHYLCITRATE DEHYDRATASE"/>
    <property type="match status" value="1"/>
</dbReference>
<accession>A0ABV9DZL0</accession>
<dbReference type="InterPro" id="IPR042183">
    <property type="entry name" value="MmgE/PrpD_sf_1"/>
</dbReference>
<dbReference type="Pfam" id="PF03972">
    <property type="entry name" value="MmgE_PrpD_N"/>
    <property type="match status" value="1"/>
</dbReference>
<evidence type="ECO:0000259" key="2">
    <source>
        <dbReference type="Pfam" id="PF03972"/>
    </source>
</evidence>
<feature type="domain" description="MmgE/PrpD C-terminal" evidence="3">
    <location>
        <begin position="267"/>
        <end position="426"/>
    </location>
</feature>
<dbReference type="Gene3D" id="1.10.4100.10">
    <property type="entry name" value="2-methylcitrate dehydratase PrpD"/>
    <property type="match status" value="1"/>
</dbReference>
<name>A0ABV9DZL0_9ACTN</name>
<dbReference type="RefSeq" id="WP_378575645.1">
    <property type="nucleotide sequence ID" value="NZ_JBHSFQ010000015.1"/>
</dbReference>
<evidence type="ECO:0000256" key="1">
    <source>
        <dbReference type="ARBA" id="ARBA00006174"/>
    </source>
</evidence>
<protein>
    <submittedName>
        <fullName evidence="4">MmgE/PrpD family protein</fullName>
    </submittedName>
</protein>
<dbReference type="Gene3D" id="3.30.1330.120">
    <property type="entry name" value="2-methylcitrate dehydratase PrpD"/>
    <property type="match status" value="1"/>
</dbReference>
<proteinExistence type="inferred from homology"/>
<evidence type="ECO:0000313" key="4">
    <source>
        <dbReference type="EMBL" id="MFC4563400.1"/>
    </source>
</evidence>
<keyword evidence="5" id="KW-1185">Reference proteome</keyword>
<feature type="domain" description="MmgE/PrpD N-terminal" evidence="2">
    <location>
        <begin position="21"/>
        <end position="239"/>
    </location>
</feature>